<dbReference type="Proteomes" id="UP000242818">
    <property type="component" value="Unassembled WGS sequence"/>
</dbReference>
<proteinExistence type="predicted"/>
<organism evidence="1 2">
    <name type="scientific">Chitinophaga costaii</name>
    <dbReference type="NCBI Taxonomy" id="1335309"/>
    <lineage>
        <taxon>Bacteria</taxon>
        <taxon>Pseudomonadati</taxon>
        <taxon>Bacteroidota</taxon>
        <taxon>Chitinophagia</taxon>
        <taxon>Chitinophagales</taxon>
        <taxon>Chitinophagaceae</taxon>
        <taxon>Chitinophaga</taxon>
    </lineage>
</organism>
<evidence type="ECO:0000313" key="2">
    <source>
        <dbReference type="Proteomes" id="UP000242818"/>
    </source>
</evidence>
<gene>
    <name evidence="1" type="ORF">GA0116948_101493</name>
</gene>
<dbReference type="STRING" id="1335309.GA0116948_101493"/>
<protein>
    <submittedName>
        <fullName evidence="1">Putative sigma-54 modulation protein</fullName>
    </submittedName>
</protein>
<evidence type="ECO:0000313" key="1">
    <source>
        <dbReference type="EMBL" id="SCB84194.1"/>
    </source>
</evidence>
<keyword evidence="2" id="KW-1185">Reference proteome</keyword>
<dbReference type="Gene3D" id="3.30.160.100">
    <property type="entry name" value="Ribosome hibernation promotion factor-like"/>
    <property type="match status" value="1"/>
</dbReference>
<dbReference type="OrthoDB" id="9808702at2"/>
<dbReference type="InterPro" id="IPR036567">
    <property type="entry name" value="RHF-like"/>
</dbReference>
<sequence>MNVQIQTLHFDADSKLIDHVSRKIQKLDTFYDRIVSVEVYLKLDNIAHQIKDKIAGIKVHIPQHDFFIKHESKSFEESFNLAFDALVNQLKRTKERKFQVKS</sequence>
<dbReference type="Pfam" id="PF02482">
    <property type="entry name" value="Ribosomal_S30AE"/>
    <property type="match status" value="1"/>
</dbReference>
<dbReference type="SUPFAM" id="SSF69754">
    <property type="entry name" value="Ribosome binding protein Y (YfiA homologue)"/>
    <property type="match status" value="1"/>
</dbReference>
<reference evidence="1 2" key="1">
    <citation type="submission" date="2016-08" db="EMBL/GenBank/DDBJ databases">
        <authorList>
            <person name="Seilhamer J.J."/>
        </authorList>
    </citation>
    <scope>NUCLEOTIDE SEQUENCE [LARGE SCALE GENOMIC DNA]</scope>
    <source>
        <strain evidence="1 2">A37T2</strain>
    </source>
</reference>
<dbReference type="RefSeq" id="WP_089708611.1">
    <property type="nucleotide sequence ID" value="NZ_FMAR01000001.1"/>
</dbReference>
<dbReference type="InterPro" id="IPR003489">
    <property type="entry name" value="RHF/RaiA"/>
</dbReference>
<dbReference type="EMBL" id="FMAR01000001">
    <property type="protein sequence ID" value="SCB84194.1"/>
    <property type="molecule type" value="Genomic_DNA"/>
</dbReference>
<dbReference type="CDD" id="cd00552">
    <property type="entry name" value="RaiA"/>
    <property type="match status" value="1"/>
</dbReference>
<dbReference type="AlphaFoldDB" id="A0A1C3ZP53"/>
<name>A0A1C3ZP53_9BACT</name>
<accession>A0A1C3ZP53</accession>